<dbReference type="AlphaFoldDB" id="A0A839S2C7"/>
<evidence type="ECO:0000256" key="3">
    <source>
        <dbReference type="SAM" id="MobiDB-lite"/>
    </source>
</evidence>
<comment type="similarity">
    <text evidence="1 2">Belongs to the anti-sigma-factor antagonist family.</text>
</comment>
<dbReference type="InterPro" id="IPR036513">
    <property type="entry name" value="STAS_dom_sf"/>
</dbReference>
<dbReference type="RefSeq" id="WP_343053917.1">
    <property type="nucleotide sequence ID" value="NZ_JACHWU010000003.1"/>
</dbReference>
<evidence type="ECO:0000256" key="1">
    <source>
        <dbReference type="ARBA" id="ARBA00009013"/>
    </source>
</evidence>
<comment type="caution">
    <text evidence="5">The sequence shown here is derived from an EMBL/GenBank/DDBJ whole genome shotgun (WGS) entry which is preliminary data.</text>
</comment>
<accession>A0A839S2C7</accession>
<reference evidence="5 6" key="1">
    <citation type="submission" date="2020-08" db="EMBL/GenBank/DDBJ databases">
        <title>Genomic Encyclopedia of Type Strains, Phase III (KMG-III): the genomes of soil and plant-associated and newly described type strains.</title>
        <authorList>
            <person name="Whitman W."/>
        </authorList>
    </citation>
    <scope>NUCLEOTIDE SEQUENCE [LARGE SCALE GENOMIC DNA]</scope>
    <source>
        <strain evidence="5 6">CECT 8577</strain>
    </source>
</reference>
<proteinExistence type="inferred from homology"/>
<sequence length="170" mass="17700">MLPSHSHDSGSPTDRSNDPAGVSDPAFGPALTPATKPQEPTGPVDTVGTSGMRIDAERRPDGVVHVRVAGEVDLMSAPDLRKWIHEELSAPARLVLDLDGVEFLGSAGLSVLAELSEQAAGSSLNWAIVAGTRVVLRPLEATGLAEQIPVHPDLDSAVLAVHPSQRPTSS</sequence>
<dbReference type="Gene3D" id="3.30.750.24">
    <property type="entry name" value="STAS domain"/>
    <property type="match status" value="1"/>
</dbReference>
<feature type="domain" description="STAS" evidence="4">
    <location>
        <begin position="61"/>
        <end position="161"/>
    </location>
</feature>
<dbReference type="CDD" id="cd07043">
    <property type="entry name" value="STAS_anti-anti-sigma_factors"/>
    <property type="match status" value="1"/>
</dbReference>
<dbReference type="PANTHER" id="PTHR33495">
    <property type="entry name" value="ANTI-SIGMA FACTOR ANTAGONIST TM_1081-RELATED-RELATED"/>
    <property type="match status" value="1"/>
</dbReference>
<feature type="region of interest" description="Disordered" evidence="3">
    <location>
        <begin position="1"/>
        <end position="55"/>
    </location>
</feature>
<dbReference type="InterPro" id="IPR003658">
    <property type="entry name" value="Anti-sigma_ant"/>
</dbReference>
<dbReference type="NCBIfam" id="TIGR00377">
    <property type="entry name" value="ant_ant_sig"/>
    <property type="match status" value="1"/>
</dbReference>
<evidence type="ECO:0000313" key="5">
    <source>
        <dbReference type="EMBL" id="MBB3051815.1"/>
    </source>
</evidence>
<evidence type="ECO:0000256" key="2">
    <source>
        <dbReference type="RuleBase" id="RU003749"/>
    </source>
</evidence>
<evidence type="ECO:0000259" key="4">
    <source>
        <dbReference type="PROSITE" id="PS50801"/>
    </source>
</evidence>
<dbReference type="PROSITE" id="PS50801">
    <property type="entry name" value="STAS"/>
    <property type="match status" value="1"/>
</dbReference>
<organism evidence="5 6">
    <name type="scientific">Prauserella isguenensis</name>
    <dbReference type="NCBI Taxonomy" id="1470180"/>
    <lineage>
        <taxon>Bacteria</taxon>
        <taxon>Bacillati</taxon>
        <taxon>Actinomycetota</taxon>
        <taxon>Actinomycetes</taxon>
        <taxon>Pseudonocardiales</taxon>
        <taxon>Pseudonocardiaceae</taxon>
        <taxon>Prauserella</taxon>
    </lineage>
</organism>
<dbReference type="PANTHER" id="PTHR33495:SF13">
    <property type="entry name" value="ANTI-SIGMA-F FACTOR ANTAGONIST RSFB"/>
    <property type="match status" value="1"/>
</dbReference>
<dbReference type="Proteomes" id="UP000550714">
    <property type="component" value="Unassembled WGS sequence"/>
</dbReference>
<dbReference type="GO" id="GO:0043856">
    <property type="term" value="F:anti-sigma factor antagonist activity"/>
    <property type="evidence" value="ECO:0007669"/>
    <property type="project" value="InterPro"/>
</dbReference>
<protein>
    <recommendedName>
        <fullName evidence="2">Anti-sigma factor antagonist</fullName>
    </recommendedName>
</protein>
<dbReference type="InterPro" id="IPR002645">
    <property type="entry name" value="STAS_dom"/>
</dbReference>
<dbReference type="EMBL" id="JACHWU010000003">
    <property type="protein sequence ID" value="MBB3051815.1"/>
    <property type="molecule type" value="Genomic_DNA"/>
</dbReference>
<dbReference type="Pfam" id="PF01740">
    <property type="entry name" value="STAS"/>
    <property type="match status" value="1"/>
</dbReference>
<evidence type="ECO:0000313" key="6">
    <source>
        <dbReference type="Proteomes" id="UP000550714"/>
    </source>
</evidence>
<keyword evidence="6" id="KW-1185">Reference proteome</keyword>
<dbReference type="SUPFAM" id="SSF52091">
    <property type="entry name" value="SpoIIaa-like"/>
    <property type="match status" value="1"/>
</dbReference>
<name>A0A839S2C7_9PSEU</name>
<gene>
    <name evidence="5" type="ORF">FHS23_002844</name>
</gene>